<comment type="caution">
    <text evidence="2">The sequence shown here is derived from an EMBL/GenBank/DDBJ whole genome shotgun (WGS) entry which is preliminary data.</text>
</comment>
<keyword evidence="1" id="KW-1133">Transmembrane helix</keyword>
<keyword evidence="1" id="KW-0472">Membrane</keyword>
<dbReference type="AlphaFoldDB" id="A0A2R6Y0D3"/>
<evidence type="ECO:0000313" key="2">
    <source>
        <dbReference type="EMBL" id="PTQ56125.1"/>
    </source>
</evidence>
<feature type="transmembrane region" description="Helical" evidence="1">
    <location>
        <begin position="31"/>
        <end position="51"/>
    </location>
</feature>
<evidence type="ECO:0000256" key="1">
    <source>
        <dbReference type="SAM" id="Phobius"/>
    </source>
</evidence>
<gene>
    <name evidence="2" type="ORF">BSOLF_0818</name>
</gene>
<dbReference type="EMBL" id="PEBX01000044">
    <property type="protein sequence ID" value="PTQ56125.1"/>
    <property type="molecule type" value="Genomic_DNA"/>
</dbReference>
<proteinExistence type="predicted"/>
<feature type="transmembrane region" description="Helical" evidence="1">
    <location>
        <begin position="5"/>
        <end position="25"/>
    </location>
</feature>
<accession>A0A2R6Y0D3</accession>
<organism evidence="2 3">
    <name type="scientific">Candidatus Carbonibacillus altaicus</name>
    <dbReference type="NCBI Taxonomy" id="2163959"/>
    <lineage>
        <taxon>Bacteria</taxon>
        <taxon>Bacillati</taxon>
        <taxon>Bacillota</taxon>
        <taxon>Bacilli</taxon>
        <taxon>Bacillales</taxon>
        <taxon>Candidatus Carbonibacillus</taxon>
    </lineage>
</organism>
<protein>
    <submittedName>
        <fullName evidence="2">Uncharacterized protein</fullName>
    </submittedName>
</protein>
<name>A0A2R6Y0D3_9BACL</name>
<reference evidence="3" key="1">
    <citation type="journal article" date="2018" name="Sci. Rep.">
        <title>Lignite coal burning seam in the remote Altai Mountains harbors a hydrogen-driven thermophilic microbial community.</title>
        <authorList>
            <person name="Kadnikov V.V."/>
            <person name="Mardanov A.V."/>
            <person name="Ivasenko D.A."/>
            <person name="Antsiferov D.V."/>
            <person name="Beletsky A.V."/>
            <person name="Karnachuk O.V."/>
            <person name="Ravin N.V."/>
        </authorList>
    </citation>
    <scope>NUCLEOTIDE SEQUENCE [LARGE SCALE GENOMIC DNA]</scope>
</reference>
<sequence>MTASFVMIFLVILDKFTVLVIPFMLHAWYRTMPMVLIMVLLLMIVLVTWIIRKQMQQLDYF</sequence>
<evidence type="ECO:0000313" key="3">
    <source>
        <dbReference type="Proteomes" id="UP000244338"/>
    </source>
</evidence>
<keyword evidence="1" id="KW-0812">Transmembrane</keyword>
<dbReference type="Proteomes" id="UP000244338">
    <property type="component" value="Unassembled WGS sequence"/>
</dbReference>